<dbReference type="GO" id="GO:1990904">
    <property type="term" value="C:ribonucleoprotein complex"/>
    <property type="evidence" value="ECO:0007669"/>
    <property type="project" value="UniProtKB-KW"/>
</dbReference>
<evidence type="ECO:0000256" key="3">
    <source>
        <dbReference type="ARBA" id="ARBA00023274"/>
    </source>
</evidence>
<protein>
    <recommendedName>
        <fullName evidence="4">Large ribosomal subunit protein uL29c</fullName>
    </recommendedName>
    <alternativeName>
        <fullName evidence="5">50S ribosomal protein L29, chloroplastic</fullName>
    </alternativeName>
</protein>
<accession>A0AAW1VL67</accession>
<dbReference type="InterPro" id="IPR001854">
    <property type="entry name" value="Ribosomal_uL29"/>
</dbReference>
<evidence type="ECO:0000313" key="6">
    <source>
        <dbReference type="EMBL" id="KAK9904487.1"/>
    </source>
</evidence>
<keyword evidence="7" id="KW-1185">Reference proteome</keyword>
<keyword evidence="2" id="KW-0689">Ribosomal protein</keyword>
<dbReference type="PANTHER" id="PTHR10916:SF0">
    <property type="entry name" value="LARGE RIBOSOMAL SUBUNIT PROTEIN UL29C"/>
    <property type="match status" value="1"/>
</dbReference>
<dbReference type="InterPro" id="IPR050063">
    <property type="entry name" value="Ribosomal_protein_uL29"/>
</dbReference>
<reference evidence="6 7" key="1">
    <citation type="journal article" date="2023" name="G3 (Bethesda)">
        <title>A chromosome-length genome assembly and annotation of blackberry (Rubus argutus, cv. 'Hillquist').</title>
        <authorList>
            <person name="Bruna T."/>
            <person name="Aryal R."/>
            <person name="Dudchenko O."/>
            <person name="Sargent D.J."/>
            <person name="Mead D."/>
            <person name="Buti M."/>
            <person name="Cavallini A."/>
            <person name="Hytonen T."/>
            <person name="Andres J."/>
            <person name="Pham M."/>
            <person name="Weisz D."/>
            <person name="Mascagni F."/>
            <person name="Usai G."/>
            <person name="Natali L."/>
            <person name="Bassil N."/>
            <person name="Fernandez G.E."/>
            <person name="Lomsadze A."/>
            <person name="Armour M."/>
            <person name="Olukolu B."/>
            <person name="Poorten T."/>
            <person name="Britton C."/>
            <person name="Davik J."/>
            <person name="Ashrafi H."/>
            <person name="Aiden E.L."/>
            <person name="Borodovsky M."/>
            <person name="Worthington M."/>
        </authorList>
    </citation>
    <scope>NUCLEOTIDE SEQUENCE [LARGE SCALE GENOMIC DNA]</scope>
    <source>
        <strain evidence="6">PI 553951</strain>
    </source>
</reference>
<dbReference type="GO" id="GO:0009507">
    <property type="term" value="C:chloroplast"/>
    <property type="evidence" value="ECO:0007669"/>
    <property type="project" value="TreeGrafter"/>
</dbReference>
<proteinExistence type="inferred from homology"/>
<evidence type="ECO:0000313" key="7">
    <source>
        <dbReference type="Proteomes" id="UP001457282"/>
    </source>
</evidence>
<dbReference type="NCBIfam" id="TIGR00012">
    <property type="entry name" value="L29"/>
    <property type="match status" value="1"/>
</dbReference>
<dbReference type="InterPro" id="IPR036049">
    <property type="entry name" value="Ribosomal_uL29_sf"/>
</dbReference>
<dbReference type="AlphaFoldDB" id="A0AAW1VL67"/>
<evidence type="ECO:0000256" key="2">
    <source>
        <dbReference type="ARBA" id="ARBA00022980"/>
    </source>
</evidence>
<keyword evidence="3" id="KW-0687">Ribonucleoprotein</keyword>
<sequence length="128" mass="14453">MLGAISIAPPSTVALPTKLLLPIPKSSFNWPETPTRVPHRHSCPDGVVSEKSARNEFTSSEFRRMRKRIARLLTVKREREIEEGIGKRLSRKFDRQWKRSIIVRPPPSLKKLQEEEAAAEAAEAAKSA</sequence>
<dbReference type="GO" id="GO:0005840">
    <property type="term" value="C:ribosome"/>
    <property type="evidence" value="ECO:0007669"/>
    <property type="project" value="UniProtKB-KW"/>
</dbReference>
<dbReference type="Proteomes" id="UP001457282">
    <property type="component" value="Unassembled WGS sequence"/>
</dbReference>
<comment type="caution">
    <text evidence="6">The sequence shown here is derived from an EMBL/GenBank/DDBJ whole genome shotgun (WGS) entry which is preliminary data.</text>
</comment>
<gene>
    <name evidence="6" type="ORF">M0R45_000710</name>
</gene>
<dbReference type="GO" id="GO:0003735">
    <property type="term" value="F:structural constituent of ribosome"/>
    <property type="evidence" value="ECO:0007669"/>
    <property type="project" value="InterPro"/>
</dbReference>
<comment type="similarity">
    <text evidence="1">Belongs to the universal ribosomal protein uL29 family.</text>
</comment>
<dbReference type="Gene3D" id="1.10.287.310">
    <property type="match status" value="1"/>
</dbReference>
<evidence type="ECO:0000256" key="4">
    <source>
        <dbReference type="ARBA" id="ARBA00040028"/>
    </source>
</evidence>
<organism evidence="6 7">
    <name type="scientific">Rubus argutus</name>
    <name type="common">Southern blackberry</name>
    <dbReference type="NCBI Taxonomy" id="59490"/>
    <lineage>
        <taxon>Eukaryota</taxon>
        <taxon>Viridiplantae</taxon>
        <taxon>Streptophyta</taxon>
        <taxon>Embryophyta</taxon>
        <taxon>Tracheophyta</taxon>
        <taxon>Spermatophyta</taxon>
        <taxon>Magnoliopsida</taxon>
        <taxon>eudicotyledons</taxon>
        <taxon>Gunneridae</taxon>
        <taxon>Pentapetalae</taxon>
        <taxon>rosids</taxon>
        <taxon>fabids</taxon>
        <taxon>Rosales</taxon>
        <taxon>Rosaceae</taxon>
        <taxon>Rosoideae</taxon>
        <taxon>Rosoideae incertae sedis</taxon>
        <taxon>Rubus</taxon>
    </lineage>
</organism>
<dbReference type="EMBL" id="JBEDUW010000197">
    <property type="protein sequence ID" value="KAK9904487.1"/>
    <property type="molecule type" value="Genomic_DNA"/>
</dbReference>
<evidence type="ECO:0000256" key="1">
    <source>
        <dbReference type="ARBA" id="ARBA00009254"/>
    </source>
</evidence>
<name>A0AAW1VL67_RUBAR</name>
<dbReference type="PANTHER" id="PTHR10916">
    <property type="entry name" value="60S RIBOSOMAL PROTEIN L35/50S RIBOSOMAL PROTEIN L29"/>
    <property type="match status" value="1"/>
</dbReference>
<evidence type="ECO:0000256" key="5">
    <source>
        <dbReference type="ARBA" id="ARBA00042960"/>
    </source>
</evidence>
<dbReference type="GO" id="GO:0006412">
    <property type="term" value="P:translation"/>
    <property type="evidence" value="ECO:0007669"/>
    <property type="project" value="InterPro"/>
</dbReference>
<dbReference type="SUPFAM" id="SSF46561">
    <property type="entry name" value="Ribosomal protein L29 (L29p)"/>
    <property type="match status" value="1"/>
</dbReference>